<gene>
    <name evidence="1" type="ORF">HPB47_025652</name>
</gene>
<accession>A0AC60Q0W5</accession>
<reference evidence="1 2" key="1">
    <citation type="journal article" date="2020" name="Cell">
        <title>Large-Scale Comparative Analyses of Tick Genomes Elucidate Their Genetic Diversity and Vector Capacities.</title>
        <authorList>
            <consortium name="Tick Genome and Microbiome Consortium (TIGMIC)"/>
            <person name="Jia N."/>
            <person name="Wang J."/>
            <person name="Shi W."/>
            <person name="Du L."/>
            <person name="Sun Y."/>
            <person name="Zhan W."/>
            <person name="Jiang J.F."/>
            <person name="Wang Q."/>
            <person name="Zhang B."/>
            <person name="Ji P."/>
            <person name="Bell-Sakyi L."/>
            <person name="Cui X.M."/>
            <person name="Yuan T.T."/>
            <person name="Jiang B.G."/>
            <person name="Yang W.F."/>
            <person name="Lam T.T."/>
            <person name="Chang Q.C."/>
            <person name="Ding S.J."/>
            <person name="Wang X.J."/>
            <person name="Zhu J.G."/>
            <person name="Ruan X.D."/>
            <person name="Zhao L."/>
            <person name="Wei J.T."/>
            <person name="Ye R.Z."/>
            <person name="Que T.C."/>
            <person name="Du C.H."/>
            <person name="Zhou Y.H."/>
            <person name="Cheng J.X."/>
            <person name="Dai P.F."/>
            <person name="Guo W.B."/>
            <person name="Han X.H."/>
            <person name="Huang E.J."/>
            <person name="Li L.F."/>
            <person name="Wei W."/>
            <person name="Gao Y.C."/>
            <person name="Liu J.Z."/>
            <person name="Shao H.Z."/>
            <person name="Wang X."/>
            <person name="Wang C.C."/>
            <person name="Yang T.C."/>
            <person name="Huo Q.B."/>
            <person name="Li W."/>
            <person name="Chen H.Y."/>
            <person name="Chen S.E."/>
            <person name="Zhou L.G."/>
            <person name="Ni X.B."/>
            <person name="Tian J.H."/>
            <person name="Sheng Y."/>
            <person name="Liu T."/>
            <person name="Pan Y.S."/>
            <person name="Xia L.Y."/>
            <person name="Li J."/>
            <person name="Zhao F."/>
            <person name="Cao W.C."/>
        </authorList>
    </citation>
    <scope>NUCLEOTIDE SEQUENCE [LARGE SCALE GENOMIC DNA]</scope>
    <source>
        <strain evidence="1">Iper-2018</strain>
    </source>
</reference>
<evidence type="ECO:0000313" key="1">
    <source>
        <dbReference type="EMBL" id="KAG0427287.1"/>
    </source>
</evidence>
<dbReference type="Proteomes" id="UP000805193">
    <property type="component" value="Unassembled WGS sequence"/>
</dbReference>
<organism evidence="1 2">
    <name type="scientific">Ixodes persulcatus</name>
    <name type="common">Taiga tick</name>
    <dbReference type="NCBI Taxonomy" id="34615"/>
    <lineage>
        <taxon>Eukaryota</taxon>
        <taxon>Metazoa</taxon>
        <taxon>Ecdysozoa</taxon>
        <taxon>Arthropoda</taxon>
        <taxon>Chelicerata</taxon>
        <taxon>Arachnida</taxon>
        <taxon>Acari</taxon>
        <taxon>Parasitiformes</taxon>
        <taxon>Ixodida</taxon>
        <taxon>Ixodoidea</taxon>
        <taxon>Ixodidae</taxon>
        <taxon>Ixodinae</taxon>
        <taxon>Ixodes</taxon>
    </lineage>
</organism>
<comment type="caution">
    <text evidence="1">The sequence shown here is derived from an EMBL/GenBank/DDBJ whole genome shotgun (WGS) entry which is preliminary data.</text>
</comment>
<dbReference type="EMBL" id="JABSTQ010009643">
    <property type="protein sequence ID" value="KAG0427287.1"/>
    <property type="molecule type" value="Genomic_DNA"/>
</dbReference>
<protein>
    <submittedName>
        <fullName evidence="1">Uncharacterized protein</fullName>
    </submittedName>
</protein>
<proteinExistence type="predicted"/>
<sequence length="1235" mass="138213">MPPNQSRKQREPQRDRPVPDAPAAQPLSSSNSETMLDVNPYVRYPLLLVNMAFCFLGSGATVLGALAIVESWNANGDLDILKKHSLQGLTWPLLEVAITVVGTVLALASCCGCVGALRENSFLLKLYSWFLELLVAGCILAGMFIILMPAMPEDKKLRHLFKGLSQQLFSVVAPKSPPTVHQLIAECKKYEKLQSGRIFNAPFERLPEVSAPSTAGQLLNIVRNTLSESLVVHYRDSADTSAFVDAVQRHLQCCGMSHLNFRDWNKNLDDWTRLCEGFNERTSLRRMWAVCNTMLGKSKGGNTAPNLALAENKEVKQILDEIGDVFFPQPATSPNPVIYNHEESKNEEYEADFTLWEMEAAIEKGNERSAAGPDGITNSMLKNLPEAIKRDLLKLINDHWREGTIPDSWKLSWVCPIPKPGKKPDCASNMRPISLTSVLCKLMERMVLARIDWIIEQKRELLHPAQTGFRKNLGTQDSLVLIREYLMNRPTQCHRQLLVAVDIKKAFDTLPHTTVIDTTRKLGVRGRPLNFIKTFLSGRKYLVKTGKHRGSTEKSNEIGVPQGSVLSPMLFNLAMAPLLWRLAAVPDLAFTVYADDITVWTMGSDSAPPPETTIQRALDVVSDFLTESGLRPSPEKTRYMAFGKEWDKVDADLRFNGQQIEKATVHSILGVNIHSGGDPTIWIERMRTTWKKGLSIVRRLATRVGGLGERLARTVVQAALVSKISYGLRFYKLNATQRAKLETLMNDARRCISGLPKCTRLELLHEAVPMLSLEEIERHQEWMYAAKLTHTRQGRAIAELMPSWSSLCATTTPPPIPDPIPPWQKTTVTPAWPIPRRMNSATNTGRRRKFARRHEQKNGGDDELYAYVDAAFKDGVAATAAWHYEKTTKSTELQRCGSAQEAEVRAVLEAIKDAAATSSDKFRTLRVFTDSQATVRALRTQVMAHGAVGEIFRLAQNLERRDLNPLTIRVEWIPGHAGIAGNERAHRAAIEELNRIDLRRQDPGPAPSVEPPPPTFNLYDPEGTILNIKLAYKKIEQTKLNARGEPPEASIPSGTFRRHETVTLRRLRAQAGITPARTQRWERAARERKSKLANASTAVDHDYSLLSKKQRKEEEACSEGCIYCRNHDVNYFNCSTANPGFERCSVPYSCCKNASSSRLVSVFCGRDVLNMSILDARSLVHPTNCPDSAHRFIRQHVMIAAGVCLALVVVLAFADLVTNAIIDEIKAIRRYYNQP</sequence>
<evidence type="ECO:0000313" key="2">
    <source>
        <dbReference type="Proteomes" id="UP000805193"/>
    </source>
</evidence>
<keyword evidence="2" id="KW-1185">Reference proteome</keyword>
<name>A0AC60Q0W5_IXOPE</name>